<comment type="caution">
    <text evidence="2">The sequence shown here is derived from an EMBL/GenBank/DDBJ whole genome shotgun (WGS) entry which is preliminary data.</text>
</comment>
<evidence type="ECO:0000256" key="1">
    <source>
        <dbReference type="SAM" id="Phobius"/>
    </source>
</evidence>
<feature type="transmembrane region" description="Helical" evidence="1">
    <location>
        <begin position="6"/>
        <end position="25"/>
    </location>
</feature>
<keyword evidence="3" id="KW-1185">Reference proteome</keyword>
<dbReference type="RefSeq" id="WP_036189811.1">
    <property type="nucleotide sequence ID" value="NZ_JMQN01000043.1"/>
</dbReference>
<dbReference type="Proteomes" id="UP000028252">
    <property type="component" value="Unassembled WGS sequence"/>
</dbReference>
<evidence type="ECO:0000313" key="2">
    <source>
        <dbReference type="EMBL" id="KEA62967.1"/>
    </source>
</evidence>
<dbReference type="EMBL" id="JMQN01000043">
    <property type="protein sequence ID" value="KEA62967.1"/>
    <property type="molecule type" value="Genomic_DNA"/>
</dbReference>
<protein>
    <recommendedName>
        <fullName evidence="4">Transmembrane protein</fullName>
    </recommendedName>
</protein>
<keyword evidence="1" id="KW-0472">Membrane</keyword>
<dbReference type="AlphaFoldDB" id="A0A081FWR2"/>
<reference evidence="2 3" key="1">
    <citation type="submission" date="2014-04" db="EMBL/GenBank/DDBJ databases">
        <title>Marinobacterium kochiensis sp. nov., isolated from sediment sample collected from Kochi backwaters in Kerala, India.</title>
        <authorList>
            <person name="Singh A."/>
            <person name="Pinnaka A.K."/>
        </authorList>
    </citation>
    <scope>NUCLEOTIDE SEQUENCE [LARGE SCALE GENOMIC DNA]</scope>
    <source>
        <strain evidence="2 3">AK27</strain>
    </source>
</reference>
<evidence type="ECO:0000313" key="3">
    <source>
        <dbReference type="Proteomes" id="UP000028252"/>
    </source>
</evidence>
<dbReference type="PATRIC" id="fig|1232683.4.peg.2888"/>
<feature type="transmembrane region" description="Helical" evidence="1">
    <location>
        <begin position="37"/>
        <end position="57"/>
    </location>
</feature>
<proteinExistence type="predicted"/>
<evidence type="ECO:0008006" key="4">
    <source>
        <dbReference type="Google" id="ProtNLM"/>
    </source>
</evidence>
<accession>A0A081FWR2</accession>
<keyword evidence="1" id="KW-1133">Transmembrane helix</keyword>
<organism evidence="2 3">
    <name type="scientific">Marinobacterium lacunae</name>
    <dbReference type="NCBI Taxonomy" id="1232683"/>
    <lineage>
        <taxon>Bacteria</taxon>
        <taxon>Pseudomonadati</taxon>
        <taxon>Pseudomonadota</taxon>
        <taxon>Gammaproteobacteria</taxon>
        <taxon>Oceanospirillales</taxon>
        <taxon>Oceanospirillaceae</taxon>
        <taxon>Marinobacterium</taxon>
    </lineage>
</organism>
<gene>
    <name evidence="2" type="ORF">ADIMK_2937</name>
</gene>
<name>A0A081FWR2_9GAMM</name>
<dbReference type="OrthoDB" id="7028362at2"/>
<dbReference type="STRING" id="1232683.ADIMK_2937"/>
<dbReference type="Pfam" id="PF11137">
    <property type="entry name" value="DUF2909"/>
    <property type="match status" value="1"/>
</dbReference>
<keyword evidence="1" id="KW-0812">Transmembrane</keyword>
<sequence>MFRIFAVLIFALIVIALFTSLWFMMRDRGSSKRMANTLMVRVALSAGLLLLLLYGIFSGHLHLHGVG</sequence>
<dbReference type="InterPro" id="IPR021313">
    <property type="entry name" value="DUF2909"/>
</dbReference>